<dbReference type="OrthoDB" id="10670387at2759"/>
<reference evidence="2 3" key="1">
    <citation type="submission" date="2016-05" db="EMBL/GenBank/DDBJ databases">
        <title>Comparative analysis of secretome profiles of manganese(II)-oxidizing ascomycete fungi.</title>
        <authorList>
            <consortium name="DOE Joint Genome Institute"/>
            <person name="Zeiner C.A."/>
            <person name="Purvine S.O."/>
            <person name="Zink E.M."/>
            <person name="Wu S."/>
            <person name="Pasa-Tolic L."/>
            <person name="Chaput D.L."/>
            <person name="Haridas S."/>
            <person name="Grigoriev I.V."/>
            <person name="Santelli C.M."/>
            <person name="Hansel C.M."/>
        </authorList>
    </citation>
    <scope>NUCLEOTIDE SEQUENCE [LARGE SCALE GENOMIC DNA]</scope>
    <source>
        <strain evidence="2 3">AP3s5-JAC2a</strain>
    </source>
</reference>
<evidence type="ECO:0000313" key="3">
    <source>
        <dbReference type="Proteomes" id="UP000077069"/>
    </source>
</evidence>
<proteinExistence type="predicted"/>
<feature type="region of interest" description="Disordered" evidence="1">
    <location>
        <begin position="1"/>
        <end position="54"/>
    </location>
</feature>
<organism evidence="2 3">
    <name type="scientific">Paraphaeosphaeria sporulosa</name>
    <dbReference type="NCBI Taxonomy" id="1460663"/>
    <lineage>
        <taxon>Eukaryota</taxon>
        <taxon>Fungi</taxon>
        <taxon>Dikarya</taxon>
        <taxon>Ascomycota</taxon>
        <taxon>Pezizomycotina</taxon>
        <taxon>Dothideomycetes</taxon>
        <taxon>Pleosporomycetidae</taxon>
        <taxon>Pleosporales</taxon>
        <taxon>Massarineae</taxon>
        <taxon>Didymosphaeriaceae</taxon>
        <taxon>Paraphaeosphaeria</taxon>
    </lineage>
</organism>
<accession>A0A177CEF3</accession>
<dbReference type="GeneID" id="28771038"/>
<feature type="compositionally biased region" description="Polar residues" evidence="1">
    <location>
        <begin position="36"/>
        <end position="46"/>
    </location>
</feature>
<evidence type="ECO:0000313" key="2">
    <source>
        <dbReference type="EMBL" id="OAG05147.1"/>
    </source>
</evidence>
<protein>
    <submittedName>
        <fullName evidence="2">Uncharacterized protein</fullName>
    </submittedName>
</protein>
<dbReference type="Proteomes" id="UP000077069">
    <property type="component" value="Unassembled WGS sequence"/>
</dbReference>
<dbReference type="AlphaFoldDB" id="A0A177CEF3"/>
<keyword evidence="3" id="KW-1185">Reference proteome</keyword>
<dbReference type="InParanoid" id="A0A177CEF3"/>
<evidence type="ECO:0000256" key="1">
    <source>
        <dbReference type="SAM" id="MobiDB-lite"/>
    </source>
</evidence>
<gene>
    <name evidence="2" type="ORF">CC84DRAFT_828658</name>
</gene>
<feature type="region of interest" description="Disordered" evidence="1">
    <location>
        <begin position="107"/>
        <end position="150"/>
    </location>
</feature>
<dbReference type="RefSeq" id="XP_018035512.1">
    <property type="nucleotide sequence ID" value="XM_018187552.1"/>
</dbReference>
<sequence length="270" mass="29895">MPPNQVVVDYAERPRGEGNASDLTLRCSHPRRSRAQRQTVFGASVSQDRRQTRSKDFAPAPRLAYCTRFGRLCPTCPPIPNQQYRRPASNLEAVCTPLHSSAITIMQPRGGIDPRNSAGVTGAAGRDRAPGHANGATELSPKAQDERRNKRLGKTALKMYVKFRRPDTAHCCAFQNPLAIVQAPMIPIPLAAPEHVLLVHRSPKVAGKAVFHARRHLMQLAAEKPRKKLQGPLANQCRASRNLISPGVSRHYNDDFENDANVCVRPEMLR</sequence>
<name>A0A177CEF3_9PLEO</name>
<dbReference type="EMBL" id="KV441553">
    <property type="protein sequence ID" value="OAG05147.1"/>
    <property type="molecule type" value="Genomic_DNA"/>
</dbReference>